<organism evidence="1">
    <name type="scientific">Curvibacter symbiont subsp. Hydra magnipapillata</name>
    <dbReference type="NCBI Taxonomy" id="667019"/>
    <lineage>
        <taxon>Bacteria</taxon>
        <taxon>Pseudomonadati</taxon>
        <taxon>Pseudomonadota</taxon>
        <taxon>Betaproteobacteria</taxon>
        <taxon>Burkholderiales</taxon>
        <taxon>Comamonadaceae</taxon>
        <taxon>Curvibacter</taxon>
    </lineage>
</organism>
<gene>
    <name evidence="1" type="ORF">Csp_A01240</name>
</gene>
<accession>C9Y7M3</accession>
<protein>
    <submittedName>
        <fullName evidence="1">Uncharacterized protein</fullName>
    </submittedName>
</protein>
<reference evidence="1" key="1">
    <citation type="journal article" date="2010" name="Nature">
        <title>The dynamic genome of Hydra.</title>
        <authorList>
            <person name="Chapman J.A."/>
            <person name="Kirkness E.F."/>
            <person name="Simakov O."/>
            <person name="Hampson S.E."/>
            <person name="Mitros T."/>
            <person name="Weinmaier T."/>
            <person name="Rattei T."/>
            <person name="Balasubramanian P.G."/>
            <person name="Borman J."/>
            <person name="Busam D."/>
            <person name="Disbennett K."/>
            <person name="Pfannkoch C."/>
            <person name="Sumin N."/>
            <person name="Sutton G."/>
            <person name="Viswanathan L."/>
            <person name="Walenz B."/>
            <person name="Goodstein D.M."/>
            <person name="Hellsten U."/>
            <person name="Kawashima T."/>
            <person name="Prochnik S.E."/>
            <person name="Putnam N.H."/>
            <person name="Shu S."/>
            <person name="Blumberg B."/>
            <person name="Dana C.E."/>
            <person name="Gee L."/>
            <person name="Kibler D.F."/>
            <person name="Law L."/>
            <person name="Lindgens D."/>
            <person name="Martinez D.E."/>
            <person name="Peng J."/>
            <person name="Wigge P.A."/>
            <person name="Bertulat B."/>
            <person name="Guder C."/>
            <person name="Nakamura Y."/>
            <person name="Ozbek S."/>
            <person name="Watanabe H."/>
            <person name="Khalturin K."/>
            <person name="Hemmrich G."/>
            <person name="Franke A."/>
            <person name="Augustin R."/>
            <person name="Fraune S."/>
            <person name="Hayakawa E."/>
            <person name="Hayakawa S."/>
            <person name="Hirose M."/>
            <person name="Hwang J."/>
            <person name="Ikeo K."/>
            <person name="Nishimiya-Fujisawa C."/>
            <person name="Ogura A."/>
            <person name="Takahashi T."/>
            <person name="Steinmetz P.R."/>
            <person name="Zhang X."/>
            <person name="Aufschnaiter R."/>
            <person name="Eder M.K."/>
            <person name="Gorny A.K."/>
            <person name="Salvenmoser W."/>
            <person name="Heimberg A.M."/>
            <person name="Wheeler B.M."/>
            <person name="Peterson K.J."/>
            <person name="Boettger A."/>
            <person name="Tischler P."/>
            <person name="Wolf A."/>
            <person name="Gojobori T."/>
            <person name="Remington K.A."/>
            <person name="Strausberg R.L."/>
            <person name="Venter J."/>
            <person name="Technau U."/>
            <person name="Hobmayer B."/>
            <person name="Bosch T.C."/>
            <person name="Holstein T.W."/>
            <person name="Fujisawa T."/>
            <person name="Bode H.R."/>
            <person name="David C.N."/>
            <person name="Rokhsar D.S."/>
            <person name="Steele R.E."/>
        </authorList>
    </citation>
    <scope>NUCLEOTIDE SEQUENCE</scope>
</reference>
<sequence length="90" mass="9759">MAVRTFPSNALRGTLIVQAPPEVLLDTKADRLSPGARIRGANGMLALSATLIGQTLPVMYTREPNGMLHDVWVMTELEAQLIPAKPSYSK</sequence>
<proteinExistence type="predicted"/>
<dbReference type="EMBL" id="FN543104">
    <property type="protein sequence ID" value="CBA27230.1"/>
    <property type="molecule type" value="Genomic_DNA"/>
</dbReference>
<evidence type="ECO:0000313" key="1">
    <source>
        <dbReference type="EMBL" id="CBA27230.1"/>
    </source>
</evidence>
<name>C9Y7M3_CURXX</name>
<dbReference type="AlphaFoldDB" id="C9Y7M3"/>